<keyword evidence="4" id="KW-1185">Reference proteome</keyword>
<gene>
    <name evidence="3" type="ORF">SPIL2461_LOCUS6567</name>
</gene>
<comment type="caution">
    <text evidence="3">The sequence shown here is derived from an EMBL/GenBank/DDBJ whole genome shotgun (WGS) entry which is preliminary data.</text>
</comment>
<proteinExistence type="predicted"/>
<dbReference type="OrthoDB" id="417938at2759"/>
<evidence type="ECO:0000313" key="3">
    <source>
        <dbReference type="EMBL" id="CAE7292296.1"/>
    </source>
</evidence>
<dbReference type="Proteomes" id="UP000649617">
    <property type="component" value="Unassembled WGS sequence"/>
</dbReference>
<sequence length="435" mass="49326">MDRARYVEEYAAHLLQNHRDRQCDAAFHAQSVQGRAASLAGESLSTLSQSLLLIRSDGLDQAKHRVPRVLQKTKALENVIRPALHIQMCWMHGYDVCFHVADPDMRKDTVVHVETLARGLSRIYDKLQSLPRHMVLILDNTSSNNKNQLMLKFWLKLQMLKVLETAYVAFPIKGHAVVRTSNATFDTAAELTSIYDDFMKKAEFESGTLFRGAEKLDEAADWLSWMEEVPLKLALITGPKAPHGFRAMNRKHVKPADWEAAKSVVATGDDSSPHPDDLMLVVHQYMSDPLPFQIRWLFSAAEVSALRRTLRRQPCGLHPRRSISRKDREEIERQADLAYQRAAINKNALDFLSGWIKQTLRREPRPPEYSFLRHGYDQHEAEEAFVRNPHRAGPPRMVRVLQVGQAAPAQEDDPDAGLDNEPCVIQPEAAARGGL</sequence>
<reference evidence="3" key="1">
    <citation type="submission" date="2021-02" db="EMBL/GenBank/DDBJ databases">
        <authorList>
            <person name="Dougan E. K."/>
            <person name="Rhodes N."/>
            <person name="Thang M."/>
            <person name="Chan C."/>
        </authorList>
    </citation>
    <scope>NUCLEOTIDE SEQUENCE</scope>
</reference>
<evidence type="ECO:0000259" key="2">
    <source>
        <dbReference type="Pfam" id="PF25273"/>
    </source>
</evidence>
<feature type="domain" description="DUF7869" evidence="2">
    <location>
        <begin position="83"/>
        <end position="176"/>
    </location>
</feature>
<dbReference type="AlphaFoldDB" id="A0A812N7A7"/>
<dbReference type="EMBL" id="CAJNIZ010010006">
    <property type="protein sequence ID" value="CAE7292296.1"/>
    <property type="molecule type" value="Genomic_DNA"/>
</dbReference>
<evidence type="ECO:0000256" key="1">
    <source>
        <dbReference type="SAM" id="MobiDB-lite"/>
    </source>
</evidence>
<dbReference type="InterPro" id="IPR057191">
    <property type="entry name" value="DUF7869"/>
</dbReference>
<evidence type="ECO:0000313" key="4">
    <source>
        <dbReference type="Proteomes" id="UP000649617"/>
    </source>
</evidence>
<dbReference type="Pfam" id="PF25273">
    <property type="entry name" value="DUF7869"/>
    <property type="match status" value="1"/>
</dbReference>
<feature type="region of interest" description="Disordered" evidence="1">
    <location>
        <begin position="406"/>
        <end position="435"/>
    </location>
</feature>
<protein>
    <recommendedName>
        <fullName evidence="2">DUF7869 domain-containing protein</fullName>
    </recommendedName>
</protein>
<organism evidence="3 4">
    <name type="scientific">Symbiodinium pilosum</name>
    <name type="common">Dinoflagellate</name>
    <dbReference type="NCBI Taxonomy" id="2952"/>
    <lineage>
        <taxon>Eukaryota</taxon>
        <taxon>Sar</taxon>
        <taxon>Alveolata</taxon>
        <taxon>Dinophyceae</taxon>
        <taxon>Suessiales</taxon>
        <taxon>Symbiodiniaceae</taxon>
        <taxon>Symbiodinium</taxon>
    </lineage>
</organism>
<name>A0A812N7A7_SYMPI</name>
<accession>A0A812N7A7</accession>